<name>A0AAE0K1S1_9PEZI</name>
<evidence type="ECO:0000313" key="2">
    <source>
        <dbReference type="EMBL" id="KAK3368499.1"/>
    </source>
</evidence>
<dbReference type="AlphaFoldDB" id="A0AAE0K1S1"/>
<keyword evidence="3" id="KW-1185">Reference proteome</keyword>
<accession>A0AAE0K1S1</accession>
<dbReference type="Proteomes" id="UP001285441">
    <property type="component" value="Unassembled WGS sequence"/>
</dbReference>
<keyword evidence="1" id="KW-0732">Signal</keyword>
<reference evidence="2" key="1">
    <citation type="journal article" date="2023" name="Mol. Phylogenet. Evol.">
        <title>Genome-scale phylogeny and comparative genomics of the fungal order Sordariales.</title>
        <authorList>
            <person name="Hensen N."/>
            <person name="Bonometti L."/>
            <person name="Westerberg I."/>
            <person name="Brannstrom I.O."/>
            <person name="Guillou S."/>
            <person name="Cros-Aarteil S."/>
            <person name="Calhoun S."/>
            <person name="Haridas S."/>
            <person name="Kuo A."/>
            <person name="Mondo S."/>
            <person name="Pangilinan J."/>
            <person name="Riley R."/>
            <person name="LaButti K."/>
            <person name="Andreopoulos B."/>
            <person name="Lipzen A."/>
            <person name="Chen C."/>
            <person name="Yan M."/>
            <person name="Daum C."/>
            <person name="Ng V."/>
            <person name="Clum A."/>
            <person name="Steindorff A."/>
            <person name="Ohm R.A."/>
            <person name="Martin F."/>
            <person name="Silar P."/>
            <person name="Natvig D.O."/>
            <person name="Lalanne C."/>
            <person name="Gautier V."/>
            <person name="Ament-Velasquez S.L."/>
            <person name="Kruys A."/>
            <person name="Hutchinson M.I."/>
            <person name="Powell A.J."/>
            <person name="Barry K."/>
            <person name="Miller A.N."/>
            <person name="Grigoriev I.V."/>
            <person name="Debuchy R."/>
            <person name="Gladieux P."/>
            <person name="Hiltunen Thoren M."/>
            <person name="Johannesson H."/>
        </authorList>
    </citation>
    <scope>NUCLEOTIDE SEQUENCE</scope>
    <source>
        <strain evidence="2">CBS 232.78</strain>
    </source>
</reference>
<sequence>MQLSILAAASSALLALAPAGALAQCAGTGKGTCTLGISGKLVGTGDISWGDATVYNNKCEILGKKVQINENQAIESKLPWTVVVNELHWNGDYNKIGFCYSKFCFNGYFHCVLGDDKVTNACKHTFPC</sequence>
<evidence type="ECO:0000256" key="1">
    <source>
        <dbReference type="SAM" id="SignalP"/>
    </source>
</evidence>
<dbReference type="EMBL" id="JAULSW010000010">
    <property type="protein sequence ID" value="KAK3368499.1"/>
    <property type="molecule type" value="Genomic_DNA"/>
</dbReference>
<gene>
    <name evidence="2" type="ORF">B0H63DRAFT_488574</name>
</gene>
<feature type="signal peptide" evidence="1">
    <location>
        <begin position="1"/>
        <end position="23"/>
    </location>
</feature>
<comment type="caution">
    <text evidence="2">The sequence shown here is derived from an EMBL/GenBank/DDBJ whole genome shotgun (WGS) entry which is preliminary data.</text>
</comment>
<evidence type="ECO:0000313" key="3">
    <source>
        <dbReference type="Proteomes" id="UP001285441"/>
    </source>
</evidence>
<reference evidence="2" key="2">
    <citation type="submission" date="2023-06" db="EMBL/GenBank/DDBJ databases">
        <authorList>
            <consortium name="Lawrence Berkeley National Laboratory"/>
            <person name="Haridas S."/>
            <person name="Hensen N."/>
            <person name="Bonometti L."/>
            <person name="Westerberg I."/>
            <person name="Brannstrom I.O."/>
            <person name="Guillou S."/>
            <person name="Cros-Aarteil S."/>
            <person name="Calhoun S."/>
            <person name="Kuo A."/>
            <person name="Mondo S."/>
            <person name="Pangilinan J."/>
            <person name="Riley R."/>
            <person name="LaButti K."/>
            <person name="Andreopoulos B."/>
            <person name="Lipzen A."/>
            <person name="Chen C."/>
            <person name="Yanf M."/>
            <person name="Daum C."/>
            <person name="Ng V."/>
            <person name="Clum A."/>
            <person name="Steindorff A."/>
            <person name="Ohm R."/>
            <person name="Martin F."/>
            <person name="Silar P."/>
            <person name="Natvig D."/>
            <person name="Lalanne C."/>
            <person name="Gautier V."/>
            <person name="Ament-velasquez S.L."/>
            <person name="Kruys A."/>
            <person name="Hutchinson M.I."/>
            <person name="Powell A.J."/>
            <person name="Barry K."/>
            <person name="Miller A.N."/>
            <person name="Grigoriev I.V."/>
            <person name="Debuchy R."/>
            <person name="Gladieux P."/>
            <person name="Thoren M.H."/>
            <person name="Johannesson H."/>
        </authorList>
    </citation>
    <scope>NUCLEOTIDE SEQUENCE</scope>
    <source>
        <strain evidence="2">CBS 232.78</strain>
    </source>
</reference>
<feature type="chain" id="PRO_5042120046" evidence="1">
    <location>
        <begin position="24"/>
        <end position="128"/>
    </location>
</feature>
<protein>
    <submittedName>
        <fullName evidence="2">Uncharacterized protein</fullName>
    </submittedName>
</protein>
<organism evidence="2 3">
    <name type="scientific">Podospora didyma</name>
    <dbReference type="NCBI Taxonomy" id="330526"/>
    <lineage>
        <taxon>Eukaryota</taxon>
        <taxon>Fungi</taxon>
        <taxon>Dikarya</taxon>
        <taxon>Ascomycota</taxon>
        <taxon>Pezizomycotina</taxon>
        <taxon>Sordariomycetes</taxon>
        <taxon>Sordariomycetidae</taxon>
        <taxon>Sordariales</taxon>
        <taxon>Podosporaceae</taxon>
        <taxon>Podospora</taxon>
    </lineage>
</organism>
<proteinExistence type="predicted"/>